<evidence type="ECO:0000313" key="4">
    <source>
        <dbReference type="Proteomes" id="UP000054047"/>
    </source>
</evidence>
<dbReference type="PANTHER" id="PTHR10336:SF209">
    <property type="entry name" value="PHOSPHOINOSITIDE PHOSPHOLIPASE C"/>
    <property type="match status" value="1"/>
</dbReference>
<dbReference type="PROSITE" id="PS50004">
    <property type="entry name" value="C2"/>
    <property type="match status" value="1"/>
</dbReference>
<keyword evidence="4" id="KW-1185">Reference proteome</keyword>
<feature type="domain" description="PI-PLC Y-box" evidence="2">
    <location>
        <begin position="1"/>
        <end position="23"/>
    </location>
</feature>
<dbReference type="PANTHER" id="PTHR10336">
    <property type="entry name" value="PHOSPHOINOSITIDE-SPECIFIC PHOSPHOLIPASE C FAMILY PROTEIN"/>
    <property type="match status" value="1"/>
</dbReference>
<evidence type="ECO:0000259" key="2">
    <source>
        <dbReference type="PROSITE" id="PS50008"/>
    </source>
</evidence>
<feature type="domain" description="C2" evidence="1">
    <location>
        <begin position="20"/>
        <end position="141"/>
    </location>
</feature>
<accession>A0A0C2GCG2</accession>
<dbReference type="SMART" id="SM00239">
    <property type="entry name" value="C2"/>
    <property type="match status" value="1"/>
</dbReference>
<dbReference type="InterPro" id="IPR001711">
    <property type="entry name" value="PLipase_C_Pinositol-sp_Y"/>
</dbReference>
<reference evidence="3 4" key="1">
    <citation type="submission" date="2013-12" db="EMBL/GenBank/DDBJ databases">
        <title>Draft genome of the parsitic nematode Ancylostoma duodenale.</title>
        <authorList>
            <person name="Mitreva M."/>
        </authorList>
    </citation>
    <scope>NUCLEOTIDE SEQUENCE [LARGE SCALE GENOMIC DNA]</scope>
    <source>
        <strain evidence="3 4">Zhejiang</strain>
    </source>
</reference>
<dbReference type="AlphaFoldDB" id="A0A0C2GCG2"/>
<dbReference type="Gene3D" id="2.60.40.150">
    <property type="entry name" value="C2 domain"/>
    <property type="match status" value="1"/>
</dbReference>
<gene>
    <name evidence="3" type="ORF">ANCDUO_15141</name>
</gene>
<dbReference type="CDD" id="cd00275">
    <property type="entry name" value="C2_PLC_like"/>
    <property type="match status" value="1"/>
</dbReference>
<dbReference type="SUPFAM" id="SSF49562">
    <property type="entry name" value="C2 domain (Calcium/lipid-binding domain, CaLB)"/>
    <property type="match status" value="1"/>
</dbReference>
<evidence type="ECO:0000313" key="3">
    <source>
        <dbReference type="EMBL" id="KIH54711.1"/>
    </source>
</evidence>
<dbReference type="Proteomes" id="UP000054047">
    <property type="component" value="Unassembled WGS sequence"/>
</dbReference>
<dbReference type="InterPro" id="IPR000008">
    <property type="entry name" value="C2_dom"/>
</dbReference>
<dbReference type="PROSITE" id="PS50008">
    <property type="entry name" value="PIPLC_Y_DOMAIN"/>
    <property type="match status" value="1"/>
</dbReference>
<dbReference type="InterPro" id="IPR001192">
    <property type="entry name" value="PI-PLC_fam"/>
</dbReference>
<proteinExistence type="predicted"/>
<dbReference type="InterPro" id="IPR035892">
    <property type="entry name" value="C2_domain_sf"/>
</dbReference>
<name>A0A0C2GCG2_9BILA</name>
<dbReference type="GO" id="GO:0035556">
    <property type="term" value="P:intracellular signal transduction"/>
    <property type="evidence" value="ECO:0007669"/>
    <property type="project" value="InterPro"/>
</dbReference>
<dbReference type="GO" id="GO:0006629">
    <property type="term" value="P:lipid metabolic process"/>
    <property type="evidence" value="ECO:0007669"/>
    <property type="project" value="InterPro"/>
</dbReference>
<organism evidence="3 4">
    <name type="scientific">Ancylostoma duodenale</name>
    <dbReference type="NCBI Taxonomy" id="51022"/>
    <lineage>
        <taxon>Eukaryota</taxon>
        <taxon>Metazoa</taxon>
        <taxon>Ecdysozoa</taxon>
        <taxon>Nematoda</taxon>
        <taxon>Chromadorea</taxon>
        <taxon>Rhabditida</taxon>
        <taxon>Rhabditina</taxon>
        <taxon>Rhabditomorpha</taxon>
        <taxon>Strongyloidea</taxon>
        <taxon>Ancylostomatidae</taxon>
        <taxon>Ancylostomatinae</taxon>
        <taxon>Ancylostoma</taxon>
    </lineage>
</organism>
<dbReference type="GO" id="GO:0005886">
    <property type="term" value="C:plasma membrane"/>
    <property type="evidence" value="ECO:0007669"/>
    <property type="project" value="TreeGrafter"/>
</dbReference>
<dbReference type="EMBL" id="KN738621">
    <property type="protein sequence ID" value="KIH54711.1"/>
    <property type="molecule type" value="Genomic_DNA"/>
</dbReference>
<evidence type="ECO:0000259" key="1">
    <source>
        <dbReference type="PROSITE" id="PS50004"/>
    </source>
</evidence>
<dbReference type="OrthoDB" id="269822at2759"/>
<protein>
    <submittedName>
        <fullName evidence="3">C2 domain protein</fullName>
    </submittedName>
</protein>
<sequence length="162" mass="18381">MKPVPSWICGIQSVALNMQTAGEVYPRSVIKPKVQLGIRIISAQYLPKSAPGKDIIDPYVSIQIFGVPRDEFKEKTKVIKDNGFNPQWEEGFVKDLFCPELAILRFCVKDWDSTTVNDFIGEYSIPVCNMRKGYSQIRLNTGFHHDPDECASLFVQIMLNPL</sequence>
<dbReference type="GO" id="GO:0004435">
    <property type="term" value="F:phosphatidylinositol-4,5-bisphosphate phospholipase C activity"/>
    <property type="evidence" value="ECO:0007669"/>
    <property type="project" value="InterPro"/>
</dbReference>
<dbReference type="Pfam" id="PF00168">
    <property type="entry name" value="C2"/>
    <property type="match status" value="1"/>
</dbReference>